<feature type="transmembrane region" description="Helical" evidence="1">
    <location>
        <begin position="6"/>
        <end position="30"/>
    </location>
</feature>
<dbReference type="AlphaFoldDB" id="A0A7W6RGU2"/>
<name>A0A7W6RGU2_9PROT</name>
<evidence type="ECO:0000313" key="2">
    <source>
        <dbReference type="EMBL" id="MBB4267779.1"/>
    </source>
</evidence>
<dbReference type="EMBL" id="JACIGK010000034">
    <property type="protein sequence ID" value="MBB4267779.1"/>
    <property type="molecule type" value="Genomic_DNA"/>
</dbReference>
<protein>
    <recommendedName>
        <fullName evidence="4">DUF2730 family protein</fullName>
    </recommendedName>
</protein>
<organism evidence="2 3">
    <name type="scientific">Roseospira visakhapatnamensis</name>
    <dbReference type="NCBI Taxonomy" id="390880"/>
    <lineage>
        <taxon>Bacteria</taxon>
        <taxon>Pseudomonadati</taxon>
        <taxon>Pseudomonadota</taxon>
        <taxon>Alphaproteobacteria</taxon>
        <taxon>Rhodospirillales</taxon>
        <taxon>Rhodospirillaceae</taxon>
        <taxon>Roseospira</taxon>
    </lineage>
</organism>
<dbReference type="RefSeq" id="WP_184047778.1">
    <property type="nucleotide sequence ID" value="NZ_JACIGK010000034.1"/>
</dbReference>
<evidence type="ECO:0008006" key="4">
    <source>
        <dbReference type="Google" id="ProtNLM"/>
    </source>
</evidence>
<proteinExistence type="predicted"/>
<dbReference type="Pfam" id="PF10805">
    <property type="entry name" value="DUF2730"/>
    <property type="match status" value="1"/>
</dbReference>
<keyword evidence="3" id="KW-1185">Reference proteome</keyword>
<evidence type="ECO:0000313" key="3">
    <source>
        <dbReference type="Proteomes" id="UP000554286"/>
    </source>
</evidence>
<sequence>MDGARLLDWLAGLGAWAGLITMAGLGVVLWRLWPVFAPRSDVSALATDVRRWRDAHGGAHVEITQRLDRGEARFARLEARIEGLPTHADMTALTTLVAEVGGQVRELNGRLDGLTRVSTRLERSVDMLMENELAQGRRDGGEPS</sequence>
<evidence type="ECO:0000256" key="1">
    <source>
        <dbReference type="SAM" id="Phobius"/>
    </source>
</evidence>
<keyword evidence="1" id="KW-0812">Transmembrane</keyword>
<gene>
    <name evidence="2" type="ORF">GGD89_003429</name>
</gene>
<comment type="caution">
    <text evidence="2">The sequence shown here is derived from an EMBL/GenBank/DDBJ whole genome shotgun (WGS) entry which is preliminary data.</text>
</comment>
<dbReference type="Proteomes" id="UP000554286">
    <property type="component" value="Unassembled WGS sequence"/>
</dbReference>
<keyword evidence="1" id="KW-0472">Membrane</keyword>
<dbReference type="InterPro" id="IPR020269">
    <property type="entry name" value="Phage_Mu_Releasin"/>
</dbReference>
<keyword evidence="1" id="KW-1133">Transmembrane helix</keyword>
<reference evidence="2 3" key="1">
    <citation type="submission" date="2020-08" db="EMBL/GenBank/DDBJ databases">
        <title>Genome sequencing of Purple Non-Sulfur Bacteria from various extreme environments.</title>
        <authorList>
            <person name="Mayer M."/>
        </authorList>
    </citation>
    <scope>NUCLEOTIDE SEQUENCE [LARGE SCALE GENOMIC DNA]</scope>
    <source>
        <strain evidence="2 3">JA131</strain>
    </source>
</reference>
<accession>A0A7W6RGU2</accession>